<name>A0A0F9T148_9ZZZZ</name>
<evidence type="ECO:0000313" key="1">
    <source>
        <dbReference type="EMBL" id="KKN74980.1"/>
    </source>
</evidence>
<accession>A0A0F9T148</accession>
<proteinExistence type="predicted"/>
<dbReference type="EMBL" id="LAZR01000317">
    <property type="protein sequence ID" value="KKN74980.1"/>
    <property type="molecule type" value="Genomic_DNA"/>
</dbReference>
<comment type="caution">
    <text evidence="1">The sequence shown here is derived from an EMBL/GenBank/DDBJ whole genome shotgun (WGS) entry which is preliminary data.</text>
</comment>
<sequence>MKDRRNWLKGKISELENKELFVELDETDKIFLDGYKTELKMIELEERGLLKGDDFKK</sequence>
<protein>
    <submittedName>
        <fullName evidence="1">Uncharacterized protein</fullName>
    </submittedName>
</protein>
<dbReference type="AlphaFoldDB" id="A0A0F9T148"/>
<reference evidence="1" key="1">
    <citation type="journal article" date="2015" name="Nature">
        <title>Complex archaea that bridge the gap between prokaryotes and eukaryotes.</title>
        <authorList>
            <person name="Spang A."/>
            <person name="Saw J.H."/>
            <person name="Jorgensen S.L."/>
            <person name="Zaremba-Niedzwiedzka K."/>
            <person name="Martijn J."/>
            <person name="Lind A.E."/>
            <person name="van Eijk R."/>
            <person name="Schleper C."/>
            <person name="Guy L."/>
            <person name="Ettema T.J."/>
        </authorList>
    </citation>
    <scope>NUCLEOTIDE SEQUENCE</scope>
</reference>
<gene>
    <name evidence="1" type="ORF">LCGC14_0384820</name>
</gene>
<organism evidence="1">
    <name type="scientific">marine sediment metagenome</name>
    <dbReference type="NCBI Taxonomy" id="412755"/>
    <lineage>
        <taxon>unclassified sequences</taxon>
        <taxon>metagenomes</taxon>
        <taxon>ecological metagenomes</taxon>
    </lineage>
</organism>